<dbReference type="PANTHER" id="PTHR47642:SF7">
    <property type="entry name" value="ATP-DEPENDENT DNA HELICASE PIF1"/>
    <property type="match status" value="1"/>
</dbReference>
<evidence type="ECO:0000313" key="5">
    <source>
        <dbReference type="Proteomes" id="UP001209229"/>
    </source>
</evidence>
<evidence type="ECO:0000313" key="4">
    <source>
        <dbReference type="EMBL" id="MCW3785223.1"/>
    </source>
</evidence>
<dbReference type="InterPro" id="IPR027417">
    <property type="entry name" value="P-loop_NTPase"/>
</dbReference>
<dbReference type="GO" id="GO:0003678">
    <property type="term" value="F:DNA helicase activity"/>
    <property type="evidence" value="ECO:0007669"/>
    <property type="project" value="InterPro"/>
</dbReference>
<comment type="caution">
    <text evidence="4">The sequence shown here is derived from an EMBL/GenBank/DDBJ whole genome shotgun (WGS) entry which is preliminary data.</text>
</comment>
<dbReference type="SUPFAM" id="SSF48452">
    <property type="entry name" value="TPR-like"/>
    <property type="match status" value="1"/>
</dbReference>
<dbReference type="GO" id="GO:0000723">
    <property type="term" value="P:telomere maintenance"/>
    <property type="evidence" value="ECO:0007669"/>
    <property type="project" value="InterPro"/>
</dbReference>
<feature type="coiled-coil region" evidence="2">
    <location>
        <begin position="499"/>
        <end position="533"/>
    </location>
</feature>
<dbReference type="FunFam" id="3.40.50.300:FF:001498">
    <property type="entry name" value="ATP-dependent DNA helicase"/>
    <property type="match status" value="1"/>
</dbReference>
<dbReference type="InterPro" id="IPR011990">
    <property type="entry name" value="TPR-like_helical_dom_sf"/>
</dbReference>
<dbReference type="InterPro" id="IPR019734">
    <property type="entry name" value="TPR_rpt"/>
</dbReference>
<accession>A0AAE3SEK7</accession>
<dbReference type="Pfam" id="PF13181">
    <property type="entry name" value="TPR_8"/>
    <property type="match status" value="1"/>
</dbReference>
<dbReference type="PROSITE" id="PS50005">
    <property type="entry name" value="TPR"/>
    <property type="match status" value="1"/>
</dbReference>
<reference evidence="4" key="1">
    <citation type="submission" date="2022-10" db="EMBL/GenBank/DDBJ databases">
        <authorList>
            <person name="Yu W.X."/>
        </authorList>
    </citation>
    <scope>NUCLEOTIDE SEQUENCE</scope>
    <source>
        <strain evidence="4">AAT</strain>
    </source>
</reference>
<dbReference type="CDD" id="cd18809">
    <property type="entry name" value="SF1_C_RecD"/>
    <property type="match status" value="1"/>
</dbReference>
<dbReference type="AlphaFoldDB" id="A0AAE3SEK7"/>
<organism evidence="4 5">
    <name type="scientific">Plebeiibacterium sediminum</name>
    <dbReference type="NCBI Taxonomy" id="2992112"/>
    <lineage>
        <taxon>Bacteria</taxon>
        <taxon>Pseudomonadati</taxon>
        <taxon>Bacteroidota</taxon>
        <taxon>Bacteroidia</taxon>
        <taxon>Marinilabiliales</taxon>
        <taxon>Marinilabiliaceae</taxon>
        <taxon>Plebeiibacterium</taxon>
    </lineage>
</organism>
<dbReference type="GO" id="GO:0006281">
    <property type="term" value="P:DNA repair"/>
    <property type="evidence" value="ECO:0007669"/>
    <property type="project" value="InterPro"/>
</dbReference>
<dbReference type="Gene3D" id="3.40.50.300">
    <property type="entry name" value="P-loop containing nucleotide triphosphate hydrolases"/>
    <property type="match status" value="1"/>
</dbReference>
<evidence type="ECO:0000256" key="2">
    <source>
        <dbReference type="SAM" id="Coils"/>
    </source>
</evidence>
<protein>
    <submittedName>
        <fullName evidence="4">AAA family ATPase</fullName>
    </submittedName>
</protein>
<dbReference type="EMBL" id="JAPDPJ010000002">
    <property type="protein sequence ID" value="MCW3785223.1"/>
    <property type="molecule type" value="Genomic_DNA"/>
</dbReference>
<dbReference type="PANTHER" id="PTHR47642">
    <property type="entry name" value="ATP-DEPENDENT DNA HELICASE"/>
    <property type="match status" value="1"/>
</dbReference>
<gene>
    <name evidence="4" type="ORF">OM075_02025</name>
</gene>
<evidence type="ECO:0000259" key="3">
    <source>
        <dbReference type="SMART" id="SM00382"/>
    </source>
</evidence>
<dbReference type="Gene3D" id="1.25.40.10">
    <property type="entry name" value="Tetratricopeptide repeat domain"/>
    <property type="match status" value="2"/>
</dbReference>
<evidence type="ECO:0000256" key="1">
    <source>
        <dbReference type="PROSITE-ProRule" id="PRU00339"/>
    </source>
</evidence>
<dbReference type="Proteomes" id="UP001209229">
    <property type="component" value="Unassembled WGS sequence"/>
</dbReference>
<name>A0AAE3SEK7_9BACT</name>
<dbReference type="Pfam" id="PF05970">
    <property type="entry name" value="PIF1"/>
    <property type="match status" value="1"/>
</dbReference>
<dbReference type="RefSeq" id="WP_301188794.1">
    <property type="nucleotide sequence ID" value="NZ_JAPDPJ010000002.1"/>
</dbReference>
<dbReference type="SMART" id="SM00382">
    <property type="entry name" value="AAA"/>
    <property type="match status" value="1"/>
</dbReference>
<feature type="repeat" description="TPR" evidence="1">
    <location>
        <begin position="600"/>
        <end position="633"/>
    </location>
</feature>
<dbReference type="SMART" id="SM00028">
    <property type="entry name" value="TPR"/>
    <property type="match status" value="4"/>
</dbReference>
<keyword evidence="5" id="KW-1185">Reference proteome</keyword>
<sequence>MNEWLENIDTDNAEFQDAFKLVQFTNRSVFLTGKAGTGKSTFLKYICANTHKKYVVVAPTGIAAINAGGQTLHSFFKIPFRPILPDDPDLSTKDGRIYDFLKYRKNHQKLIRELDLLIIDEVSMLRVDILDFIDRVLRVYSGHMQVPFGGKQLLMVGDVFQLEPVVKREEWSILSRFYQTPFFFSARVFRNLPMVQIELKKVYRQNNPEFVNLLDRVRVNAVKQDDIKRVNQRFNPKFNAPIDELFITLATRRDTVDFINDHKLEELNGEEIVFEGSVTGEFPESALPTPRKLILKENAQVMFIKNDQERRWYNGSLGRIDEINDNGIYVRMENEEIHLIEKEIWQNLRYNYDEKNNRVIEEEIGSYKQYPLKLAWAITVHKSQGLTFDKVMIDFSGGAFAGGQLYVALSRCRSLEGIIMKSTVSQRDVIVKRECVDFSRKSNNKLLIKESLDSAQADDNYKAALKAYKKGDFHSAMESLGSAITKRNDLTKPVVLRFIAKQLSVITKLRKRVSELERKERKRNKQLEDFAREYFLMANECLVKARDKSAAIANLNKAILLKPDFFDAIYKRAGLKIEISDLEGADKDYTLASKLKPRTFKIFYNRGRTRILLKNYNGAYNDFKKAIRLKDDHADSYYYLSLVCERLGEDEEAEKYRNISGNLGFEDEEDDHKD</sequence>
<keyword evidence="2" id="KW-0175">Coiled coil</keyword>
<dbReference type="InterPro" id="IPR051055">
    <property type="entry name" value="PIF1_helicase"/>
</dbReference>
<dbReference type="InterPro" id="IPR003593">
    <property type="entry name" value="AAA+_ATPase"/>
</dbReference>
<dbReference type="SUPFAM" id="SSF52540">
    <property type="entry name" value="P-loop containing nucleoside triphosphate hydrolases"/>
    <property type="match status" value="2"/>
</dbReference>
<dbReference type="InterPro" id="IPR010285">
    <property type="entry name" value="DNA_helicase_pif1-like_DEAD"/>
</dbReference>
<dbReference type="Gene3D" id="2.30.30.940">
    <property type="match status" value="1"/>
</dbReference>
<keyword evidence="1" id="KW-0802">TPR repeat</keyword>
<proteinExistence type="predicted"/>
<feature type="domain" description="AAA+ ATPase" evidence="3">
    <location>
        <begin position="25"/>
        <end position="198"/>
    </location>
</feature>